<keyword evidence="1" id="KW-1185">Reference proteome</keyword>
<evidence type="ECO:0000313" key="1">
    <source>
        <dbReference type="Proteomes" id="UP000887540"/>
    </source>
</evidence>
<reference evidence="2" key="1">
    <citation type="submission" date="2022-11" db="UniProtKB">
        <authorList>
            <consortium name="WormBaseParasite"/>
        </authorList>
    </citation>
    <scope>IDENTIFICATION</scope>
</reference>
<dbReference type="AlphaFoldDB" id="A0A914CHM4"/>
<dbReference type="Pfam" id="PF06579">
    <property type="entry name" value="Ly-6_related"/>
    <property type="match status" value="1"/>
</dbReference>
<proteinExistence type="predicted"/>
<sequence length="123" mass="14084">MDTSAKCFSCMSEIYETMWSEIDGVYKKPKDFTDECNAENISPTLVRTISCPHVCVSIKEDIKVGDTITKGYIRGCMDSILKNDFNQTIVNLYRWLHKDACIQKVYDQDPWLDSKTALENNAV</sequence>
<organism evidence="1 2">
    <name type="scientific">Acrobeloides nanus</name>
    <dbReference type="NCBI Taxonomy" id="290746"/>
    <lineage>
        <taxon>Eukaryota</taxon>
        <taxon>Metazoa</taxon>
        <taxon>Ecdysozoa</taxon>
        <taxon>Nematoda</taxon>
        <taxon>Chromadorea</taxon>
        <taxon>Rhabditida</taxon>
        <taxon>Tylenchina</taxon>
        <taxon>Cephalobomorpha</taxon>
        <taxon>Cephaloboidea</taxon>
        <taxon>Cephalobidae</taxon>
        <taxon>Acrobeloides</taxon>
    </lineage>
</organism>
<dbReference type="GO" id="GO:0030424">
    <property type="term" value="C:axon"/>
    <property type="evidence" value="ECO:0007669"/>
    <property type="project" value="TreeGrafter"/>
</dbReference>
<dbReference type="GO" id="GO:0043025">
    <property type="term" value="C:neuronal cell body"/>
    <property type="evidence" value="ECO:0007669"/>
    <property type="project" value="TreeGrafter"/>
</dbReference>
<dbReference type="GO" id="GO:0042048">
    <property type="term" value="P:olfactory behavior"/>
    <property type="evidence" value="ECO:0007669"/>
    <property type="project" value="TreeGrafter"/>
</dbReference>
<name>A0A914CHM4_9BILA</name>
<dbReference type="InterPro" id="IPR010558">
    <property type="entry name" value="Ly-6-related"/>
</dbReference>
<protein>
    <submittedName>
        <fullName evidence="2">Uncharacterized protein</fullName>
    </submittedName>
</protein>
<dbReference type="PANTHER" id="PTHR34722">
    <property type="entry name" value="HOMOLOG OF ODR-2 (TWO)-RELATED"/>
    <property type="match status" value="1"/>
</dbReference>
<dbReference type="WBParaSite" id="ACRNAN_scaffold1078.g26258.t1">
    <property type="protein sequence ID" value="ACRNAN_scaffold1078.g26258.t1"/>
    <property type="gene ID" value="ACRNAN_scaffold1078.g26258"/>
</dbReference>
<dbReference type="Proteomes" id="UP000887540">
    <property type="component" value="Unplaced"/>
</dbReference>
<evidence type="ECO:0000313" key="2">
    <source>
        <dbReference type="WBParaSite" id="ACRNAN_scaffold1078.g26258.t1"/>
    </source>
</evidence>
<dbReference type="GO" id="GO:1990834">
    <property type="term" value="P:response to odorant"/>
    <property type="evidence" value="ECO:0007669"/>
    <property type="project" value="TreeGrafter"/>
</dbReference>
<accession>A0A914CHM4</accession>